<keyword evidence="3" id="KW-1185">Reference proteome</keyword>
<evidence type="ECO:0000256" key="1">
    <source>
        <dbReference type="SAM" id="MobiDB-lite"/>
    </source>
</evidence>
<proteinExistence type="predicted"/>
<feature type="non-terminal residue" evidence="2">
    <location>
        <position position="491"/>
    </location>
</feature>
<gene>
    <name evidence="2" type="ORF">SAMN04488101_111160</name>
</gene>
<keyword evidence="2" id="KW-0176">Collagen</keyword>
<feature type="region of interest" description="Disordered" evidence="1">
    <location>
        <begin position="186"/>
        <end position="215"/>
    </location>
</feature>
<evidence type="ECO:0000313" key="2">
    <source>
        <dbReference type="EMBL" id="SMD07637.1"/>
    </source>
</evidence>
<accession>A0A1W2EDA0</accession>
<evidence type="ECO:0000313" key="3">
    <source>
        <dbReference type="Proteomes" id="UP000192678"/>
    </source>
</evidence>
<dbReference type="InterPro" id="IPR008160">
    <property type="entry name" value="Collagen"/>
</dbReference>
<dbReference type="Gene3D" id="6.10.140.2190">
    <property type="match status" value="1"/>
</dbReference>
<sequence>MTKFYQSRFLLIAFVFILFGFTEVFAQQLPQINYQGVARKTDGSAVAEQSISLRLTIREGGANGSSVYTETRQRTTNKFGLFTAVIGSSGALSQSGRMAEINWATGNKFLQVEIDPAGGRNFVDMGTSQLQSVPYAIYASSASPVGAAAGDLGGRYPNPTVTKLQGAAISVTAPITGQILKWNGTEWTPSNESAAATGPQGAQGIQGATGLTGPAGAQGLPGVQGPSGLTGAQGLPGAQGPIGLTGPQGIQGVQGIPGLSNLNSIGAISAASDPNGMTLNDGVLKLTPADASNGGVITTGTQTISGNKTFNGSTIFTGTVTGVTAAMVGLGNVDNTNDANKPVSTATQAALDTKGSATDLALKAPLASPAFTGTVTGVTATMVGLGNVDNTSDLAKPISTATQAALDAKGSAVDLALKAPLASPAFTGIVTGVTAAMVGLGNVDNSSDLAKPISTATQTALDAKGSVADLALKAPLASPAFTGTVTGVTAT</sequence>
<protein>
    <submittedName>
        <fullName evidence="2">Collagen triple helix repeat-containing protein</fullName>
    </submittedName>
</protein>
<dbReference type="Pfam" id="PF01391">
    <property type="entry name" value="Collagen"/>
    <property type="match status" value="1"/>
</dbReference>
<name>A0A1W2EDA0_9SPHI</name>
<reference evidence="2 3" key="1">
    <citation type="submission" date="2017-04" db="EMBL/GenBank/DDBJ databases">
        <authorList>
            <person name="Afonso C.L."/>
            <person name="Miller P.J."/>
            <person name="Scott M.A."/>
            <person name="Spackman E."/>
            <person name="Goraichik I."/>
            <person name="Dimitrov K.M."/>
            <person name="Suarez D.L."/>
            <person name="Swayne D.E."/>
        </authorList>
    </citation>
    <scope>NUCLEOTIDE SEQUENCE [LARGE SCALE GENOMIC DNA]</scope>
    <source>
        <strain evidence="2 3">DSM 19625</strain>
    </source>
</reference>
<dbReference type="AlphaFoldDB" id="A0A1W2EDA0"/>
<dbReference type="Proteomes" id="UP000192678">
    <property type="component" value="Unassembled WGS sequence"/>
</dbReference>
<organism evidence="2 3">
    <name type="scientific">Pedobacter nyackensis</name>
    <dbReference type="NCBI Taxonomy" id="475255"/>
    <lineage>
        <taxon>Bacteria</taxon>
        <taxon>Pseudomonadati</taxon>
        <taxon>Bacteroidota</taxon>
        <taxon>Sphingobacteriia</taxon>
        <taxon>Sphingobacteriales</taxon>
        <taxon>Sphingobacteriaceae</taxon>
        <taxon>Pedobacter</taxon>
    </lineage>
</organism>
<dbReference type="STRING" id="475255.SAMN04488101_111160"/>
<dbReference type="EMBL" id="FWYB01000011">
    <property type="protein sequence ID" value="SMD07637.1"/>
    <property type="molecule type" value="Genomic_DNA"/>
</dbReference>